<keyword evidence="3" id="KW-0862">Zinc</keyword>
<organism evidence="6 7">
    <name type="scientific">Nepenthes gracilis</name>
    <name type="common">Slender pitcher plant</name>
    <dbReference type="NCBI Taxonomy" id="150966"/>
    <lineage>
        <taxon>Eukaryota</taxon>
        <taxon>Viridiplantae</taxon>
        <taxon>Streptophyta</taxon>
        <taxon>Embryophyta</taxon>
        <taxon>Tracheophyta</taxon>
        <taxon>Spermatophyta</taxon>
        <taxon>Magnoliopsida</taxon>
        <taxon>eudicotyledons</taxon>
        <taxon>Gunneridae</taxon>
        <taxon>Pentapetalae</taxon>
        <taxon>Caryophyllales</taxon>
        <taxon>Nepenthaceae</taxon>
        <taxon>Nepenthes</taxon>
    </lineage>
</organism>
<evidence type="ECO:0000256" key="2">
    <source>
        <dbReference type="ARBA" id="ARBA00022771"/>
    </source>
</evidence>
<accession>A0AAD3S628</accession>
<dbReference type="Proteomes" id="UP001279734">
    <property type="component" value="Unassembled WGS sequence"/>
</dbReference>
<evidence type="ECO:0000313" key="6">
    <source>
        <dbReference type="EMBL" id="GMH05110.1"/>
    </source>
</evidence>
<proteinExistence type="predicted"/>
<dbReference type="PANTHER" id="PTHR47344:SF1">
    <property type="entry name" value="RING ZINC FINGER PROTEIN-RELATED"/>
    <property type="match status" value="1"/>
</dbReference>
<sequence length="157" mass="17892">MGRSMNIEAEASAWKTISTGHALILKNFKSSNFRPKEKLWTRFPPEGSKSTGVSMDKQRGIVGGNAFAKTVCSICYEYLKPIQDDLQVISLCGHVFHELCLQQWFEDCTNRKKHSCPVCKQISSSKNVRRLYFQSIDDPDNRILARSQNVAFTDDNR</sequence>
<dbReference type="PANTHER" id="PTHR47344">
    <property type="entry name" value="RING ZINC FINGER PROTEIN-RELATED"/>
    <property type="match status" value="1"/>
</dbReference>
<evidence type="ECO:0000256" key="4">
    <source>
        <dbReference type="PROSITE-ProRule" id="PRU00175"/>
    </source>
</evidence>
<evidence type="ECO:0000313" key="7">
    <source>
        <dbReference type="Proteomes" id="UP001279734"/>
    </source>
</evidence>
<dbReference type="SMART" id="SM00184">
    <property type="entry name" value="RING"/>
    <property type="match status" value="1"/>
</dbReference>
<dbReference type="InterPro" id="IPR027370">
    <property type="entry name" value="Znf-RING_euk"/>
</dbReference>
<dbReference type="Pfam" id="PF13445">
    <property type="entry name" value="zf-RING_UBOX"/>
    <property type="match status" value="1"/>
</dbReference>
<dbReference type="SUPFAM" id="SSF57850">
    <property type="entry name" value="RING/U-box"/>
    <property type="match status" value="1"/>
</dbReference>
<keyword evidence="1" id="KW-0479">Metal-binding</keyword>
<dbReference type="EMBL" id="BSYO01000005">
    <property type="protein sequence ID" value="GMH05110.1"/>
    <property type="molecule type" value="Genomic_DNA"/>
</dbReference>
<dbReference type="Gene3D" id="3.30.40.10">
    <property type="entry name" value="Zinc/RING finger domain, C3HC4 (zinc finger)"/>
    <property type="match status" value="1"/>
</dbReference>
<gene>
    <name evidence="6" type="ORF">Nepgr_006950</name>
</gene>
<reference evidence="6" key="1">
    <citation type="submission" date="2023-05" db="EMBL/GenBank/DDBJ databases">
        <title>Nepenthes gracilis genome sequencing.</title>
        <authorList>
            <person name="Fukushima K."/>
        </authorList>
    </citation>
    <scope>NUCLEOTIDE SEQUENCE</scope>
    <source>
        <strain evidence="6">SING2019-196</strain>
    </source>
</reference>
<name>A0AAD3S628_NEPGR</name>
<dbReference type="AlphaFoldDB" id="A0AAD3S628"/>
<dbReference type="InterPro" id="IPR013083">
    <property type="entry name" value="Znf_RING/FYVE/PHD"/>
</dbReference>
<protein>
    <recommendedName>
        <fullName evidence="5">RING-type domain-containing protein</fullName>
    </recommendedName>
</protein>
<dbReference type="InterPro" id="IPR001841">
    <property type="entry name" value="Znf_RING"/>
</dbReference>
<evidence type="ECO:0000256" key="3">
    <source>
        <dbReference type="ARBA" id="ARBA00022833"/>
    </source>
</evidence>
<comment type="caution">
    <text evidence="6">The sequence shown here is derived from an EMBL/GenBank/DDBJ whole genome shotgun (WGS) entry which is preliminary data.</text>
</comment>
<evidence type="ECO:0000259" key="5">
    <source>
        <dbReference type="PROSITE" id="PS50089"/>
    </source>
</evidence>
<evidence type="ECO:0000256" key="1">
    <source>
        <dbReference type="ARBA" id="ARBA00022723"/>
    </source>
</evidence>
<feature type="domain" description="RING-type" evidence="5">
    <location>
        <begin position="72"/>
        <end position="120"/>
    </location>
</feature>
<dbReference type="PROSITE" id="PS50089">
    <property type="entry name" value="ZF_RING_2"/>
    <property type="match status" value="1"/>
</dbReference>
<keyword evidence="7" id="KW-1185">Reference proteome</keyword>
<keyword evidence="2 4" id="KW-0863">Zinc-finger</keyword>
<dbReference type="GO" id="GO:0008270">
    <property type="term" value="F:zinc ion binding"/>
    <property type="evidence" value="ECO:0007669"/>
    <property type="project" value="UniProtKB-KW"/>
</dbReference>